<comment type="caution">
    <text evidence="2">The sequence shown here is derived from an EMBL/GenBank/DDBJ whole genome shotgun (WGS) entry which is preliminary data.</text>
</comment>
<dbReference type="VEuPathDB" id="FungiDB:jhhlp_000624"/>
<dbReference type="SUPFAM" id="SSF51735">
    <property type="entry name" value="NAD(P)-binding Rossmann-fold domains"/>
    <property type="match status" value="1"/>
</dbReference>
<dbReference type="EMBL" id="NLAX01000003">
    <property type="protein sequence ID" value="PKS12418.1"/>
    <property type="molecule type" value="Genomic_DNA"/>
</dbReference>
<dbReference type="STRING" id="41688.A0A2N3NJ22"/>
<feature type="domain" description="NmrA-like" evidence="1">
    <location>
        <begin position="6"/>
        <end position="269"/>
    </location>
</feature>
<dbReference type="InterPro" id="IPR008030">
    <property type="entry name" value="NmrA-like"/>
</dbReference>
<evidence type="ECO:0000313" key="2">
    <source>
        <dbReference type="EMBL" id="PKS12418.1"/>
    </source>
</evidence>
<dbReference type="OrthoDB" id="419598at2759"/>
<dbReference type="InterPro" id="IPR051604">
    <property type="entry name" value="Ergot_Alk_Oxidoreductase"/>
</dbReference>
<keyword evidence="3" id="KW-1185">Reference proteome</keyword>
<accession>A0A2N3NJ22</accession>
<name>A0A2N3NJ22_9PEZI</name>
<dbReference type="AlphaFoldDB" id="A0A2N3NJ22"/>
<dbReference type="PANTHER" id="PTHR43162">
    <property type="match status" value="1"/>
</dbReference>
<evidence type="ECO:0000259" key="1">
    <source>
        <dbReference type="Pfam" id="PF05368"/>
    </source>
</evidence>
<evidence type="ECO:0000313" key="3">
    <source>
        <dbReference type="Proteomes" id="UP000233524"/>
    </source>
</evidence>
<dbReference type="Gene3D" id="3.40.50.720">
    <property type="entry name" value="NAD(P)-binding Rossmann-like Domain"/>
    <property type="match status" value="1"/>
</dbReference>
<gene>
    <name evidence="2" type="ORF">jhhlp_000624</name>
</gene>
<dbReference type="PANTHER" id="PTHR43162:SF1">
    <property type="entry name" value="PRESTALK A DIFFERENTIATION PROTEIN A"/>
    <property type="match status" value="1"/>
</dbReference>
<dbReference type="InterPro" id="IPR036291">
    <property type="entry name" value="NAD(P)-bd_dom_sf"/>
</dbReference>
<dbReference type="InParanoid" id="A0A2N3NJ22"/>
<proteinExistence type="predicted"/>
<sequence>MTSITTIIFGPTGGVGAAVVSTVHERGAKVVLALRDPQKPIRGFSAEQERAAGFERVQADLTQPETITAAVQKTGAKRAFLYVAFGQTTDNMKATITALKDAGIEFVVLLSSASVQRDKRSYGPTEFVPFAHAQVEVNLEDAFGSTGYVAVRPTFFASNAFWWKDGIKQGDAKIAFSEALADWITPEDIGRVCGSLLIDGPQAPVENSAVNIIGPNLISLREGIEIIGREIGKDVKVTDVGEPEGIEYFVKQLGFPPPLAAALVNEFKDRVEKGHSNPLFSSTGYQEAMANISKFGGKPPMSLVEWVKEHKDDFGA</sequence>
<dbReference type="Pfam" id="PF05368">
    <property type="entry name" value="NmrA"/>
    <property type="match status" value="1"/>
</dbReference>
<reference evidence="2 3" key="1">
    <citation type="journal article" date="2017" name="G3 (Bethesda)">
        <title>First Draft Genome Sequence of the Pathogenic Fungus Lomentospora prolificans (Formerly Scedosporium prolificans).</title>
        <authorList>
            <person name="Luo R."/>
            <person name="Zimin A."/>
            <person name="Workman R."/>
            <person name="Fan Y."/>
            <person name="Pertea G."/>
            <person name="Grossman N."/>
            <person name="Wear M.P."/>
            <person name="Jia B."/>
            <person name="Miller H."/>
            <person name="Casadevall A."/>
            <person name="Timp W."/>
            <person name="Zhang S.X."/>
            <person name="Salzberg S.L."/>
        </authorList>
    </citation>
    <scope>NUCLEOTIDE SEQUENCE [LARGE SCALE GENOMIC DNA]</scope>
    <source>
        <strain evidence="2 3">JHH-5317</strain>
    </source>
</reference>
<dbReference type="Proteomes" id="UP000233524">
    <property type="component" value="Unassembled WGS sequence"/>
</dbReference>
<protein>
    <recommendedName>
        <fullName evidence="1">NmrA-like domain-containing protein</fullName>
    </recommendedName>
</protein>
<organism evidence="2 3">
    <name type="scientific">Lomentospora prolificans</name>
    <dbReference type="NCBI Taxonomy" id="41688"/>
    <lineage>
        <taxon>Eukaryota</taxon>
        <taxon>Fungi</taxon>
        <taxon>Dikarya</taxon>
        <taxon>Ascomycota</taxon>
        <taxon>Pezizomycotina</taxon>
        <taxon>Sordariomycetes</taxon>
        <taxon>Hypocreomycetidae</taxon>
        <taxon>Microascales</taxon>
        <taxon>Microascaceae</taxon>
        <taxon>Lomentospora</taxon>
    </lineage>
</organism>